<evidence type="ECO:0000313" key="1">
    <source>
        <dbReference type="Proteomes" id="UP000887579"/>
    </source>
</evidence>
<dbReference type="Proteomes" id="UP000887579">
    <property type="component" value="Unplaced"/>
</dbReference>
<sequence length="244" mass="28298">MVKMPTFRMATFFLIILIYCTLLKFEAMASGDAGGSLPDKFLGTFKLEKSENFDEFLASKGVNWFVRKMIQMASITKIFQKSADKPNRYTAINLSSKENTKWEDWALNEPFEAKGLDGTKHKITFGLPDENTLTENHVRLEYEGDNDETYHYTRDGDYLILVWITVLLAFIMIAILFFRKWQMKKLHVDDFSKFNQKIKSNSCFAALPFNVCQEKDHQSCYNLLLSIWFSFKSKIISGLILVVL</sequence>
<dbReference type="WBParaSite" id="ES5_v2.g7405.t1">
    <property type="protein sequence ID" value="ES5_v2.g7405.t1"/>
    <property type="gene ID" value="ES5_v2.g7405"/>
</dbReference>
<organism evidence="1 2">
    <name type="scientific">Panagrolaimus sp. ES5</name>
    <dbReference type="NCBI Taxonomy" id="591445"/>
    <lineage>
        <taxon>Eukaryota</taxon>
        <taxon>Metazoa</taxon>
        <taxon>Ecdysozoa</taxon>
        <taxon>Nematoda</taxon>
        <taxon>Chromadorea</taxon>
        <taxon>Rhabditida</taxon>
        <taxon>Tylenchina</taxon>
        <taxon>Panagrolaimomorpha</taxon>
        <taxon>Panagrolaimoidea</taxon>
        <taxon>Panagrolaimidae</taxon>
        <taxon>Panagrolaimus</taxon>
    </lineage>
</organism>
<accession>A0AC34GRI6</accession>
<proteinExistence type="predicted"/>
<protein>
    <submittedName>
        <fullName evidence="2">Cytosolic fatty-acid binding proteins domain-containing protein</fullName>
    </submittedName>
</protein>
<evidence type="ECO:0000313" key="2">
    <source>
        <dbReference type="WBParaSite" id="ES5_v2.g7405.t1"/>
    </source>
</evidence>
<name>A0AC34GRI6_9BILA</name>
<reference evidence="2" key="1">
    <citation type="submission" date="2022-11" db="UniProtKB">
        <authorList>
            <consortium name="WormBaseParasite"/>
        </authorList>
    </citation>
    <scope>IDENTIFICATION</scope>
</reference>